<dbReference type="Gene3D" id="1.25.40.10">
    <property type="entry name" value="Tetratricopeptide repeat domain"/>
    <property type="match status" value="1"/>
</dbReference>
<dbReference type="RefSeq" id="WP_006871732.1">
    <property type="nucleotide sequence ID" value="NZ_JH413835.1"/>
</dbReference>
<gene>
    <name evidence="1" type="ORF">LDG_7838</name>
</gene>
<dbReference type="Proteomes" id="UP000002770">
    <property type="component" value="Unassembled WGS sequence"/>
</dbReference>
<proteinExistence type="predicted"/>
<dbReference type="InterPro" id="IPR011990">
    <property type="entry name" value="TPR-like_helical_dom_sf"/>
</dbReference>
<evidence type="ECO:0000313" key="1">
    <source>
        <dbReference type="EMBL" id="EHL30095.1"/>
    </source>
</evidence>
<dbReference type="STRING" id="658187.LDG_7838"/>
<sequence length="102" mass="11472">MTTNMNDSTVRIEESSFTATANPGIELVLLGRLLFMAQQYLAEGNLRQATEICWKLVSDHPGTVEADAAKGILLDLADSYERNDERHMARSIYEHLMNLDND</sequence>
<accession>G9ERC6</accession>
<evidence type="ECO:0008006" key="3">
    <source>
        <dbReference type="Google" id="ProtNLM"/>
    </source>
</evidence>
<dbReference type="HOGENOM" id="CLU_2273834_0_0_6"/>
<keyword evidence="2" id="KW-1185">Reference proteome</keyword>
<dbReference type="SUPFAM" id="SSF48452">
    <property type="entry name" value="TPR-like"/>
    <property type="match status" value="1"/>
</dbReference>
<organism evidence="1 2">
    <name type="scientific">Legionella drancourtii LLAP12</name>
    <dbReference type="NCBI Taxonomy" id="658187"/>
    <lineage>
        <taxon>Bacteria</taxon>
        <taxon>Pseudomonadati</taxon>
        <taxon>Pseudomonadota</taxon>
        <taxon>Gammaproteobacteria</taxon>
        <taxon>Legionellales</taxon>
        <taxon>Legionellaceae</taxon>
        <taxon>Legionella</taxon>
    </lineage>
</organism>
<protein>
    <recommendedName>
        <fullName evidence="3">Tetratricopeptide repeat protein</fullName>
    </recommendedName>
</protein>
<dbReference type="eggNOG" id="ENOG5033P0S">
    <property type="taxonomic scope" value="Bacteria"/>
</dbReference>
<dbReference type="EMBL" id="JH413835">
    <property type="protein sequence ID" value="EHL30095.1"/>
    <property type="molecule type" value="Genomic_DNA"/>
</dbReference>
<evidence type="ECO:0000313" key="2">
    <source>
        <dbReference type="Proteomes" id="UP000002770"/>
    </source>
</evidence>
<dbReference type="InParanoid" id="G9ERC6"/>
<dbReference type="AlphaFoldDB" id="G9ERC6"/>
<name>G9ERC6_9GAMM</name>
<reference evidence="1 2" key="1">
    <citation type="journal article" date="2011" name="BMC Genomics">
        <title>Insight into cross-talk between intra-amoebal pathogens.</title>
        <authorList>
            <person name="Gimenez G."/>
            <person name="Bertelli C."/>
            <person name="Moliner C."/>
            <person name="Robert C."/>
            <person name="Raoult D."/>
            <person name="Fournier P.E."/>
            <person name="Greub G."/>
        </authorList>
    </citation>
    <scope>NUCLEOTIDE SEQUENCE [LARGE SCALE GENOMIC DNA]</scope>
    <source>
        <strain evidence="1 2">LLAP12</strain>
    </source>
</reference>